<dbReference type="SMART" id="SM00060">
    <property type="entry name" value="FN3"/>
    <property type="match status" value="1"/>
</dbReference>
<feature type="chain" id="PRO_5013130498" description="Fibronectin type-III domain-containing protein" evidence="1">
    <location>
        <begin position="16"/>
        <end position="227"/>
    </location>
</feature>
<evidence type="ECO:0000313" key="4">
    <source>
        <dbReference type="Proteomes" id="UP000007875"/>
    </source>
</evidence>
<dbReference type="InterPro" id="IPR013783">
    <property type="entry name" value="Ig-like_fold"/>
</dbReference>
<evidence type="ECO:0000256" key="1">
    <source>
        <dbReference type="SAM" id="SignalP"/>
    </source>
</evidence>
<protein>
    <recommendedName>
        <fullName evidence="2">Fibronectin type-III domain-containing protein</fullName>
    </recommendedName>
</protein>
<dbReference type="PROSITE" id="PS50853">
    <property type="entry name" value="FN3"/>
    <property type="match status" value="2"/>
</dbReference>
<feature type="domain" description="Fibronectin type-III" evidence="2">
    <location>
        <begin position="46"/>
        <end position="153"/>
    </location>
</feature>
<reference evidence="4" key="1">
    <citation type="submission" date="2003-08" db="EMBL/GenBank/DDBJ databases">
        <authorList>
            <person name="Birren B."/>
            <person name="Nusbaum C."/>
            <person name="Abebe A."/>
            <person name="Abouelleil A."/>
            <person name="Adekoya E."/>
            <person name="Ait-zahra M."/>
            <person name="Allen N."/>
            <person name="Allen T."/>
            <person name="An P."/>
            <person name="Anderson M."/>
            <person name="Anderson S."/>
            <person name="Arachchi H."/>
            <person name="Armbruster J."/>
            <person name="Bachantsang P."/>
            <person name="Baldwin J."/>
            <person name="Barry A."/>
            <person name="Bayul T."/>
            <person name="Blitshsteyn B."/>
            <person name="Bloom T."/>
            <person name="Blye J."/>
            <person name="Boguslavskiy L."/>
            <person name="Borowsky M."/>
            <person name="Boukhgalter B."/>
            <person name="Brunache A."/>
            <person name="Butler J."/>
            <person name="Calixte N."/>
            <person name="Calvo S."/>
            <person name="Camarata J."/>
            <person name="Campo K."/>
            <person name="Chang J."/>
            <person name="Cheshatsang Y."/>
            <person name="Citroen M."/>
            <person name="Collymore A."/>
            <person name="Considine T."/>
            <person name="Cook A."/>
            <person name="Cooke P."/>
            <person name="Corum B."/>
            <person name="Cuomo C."/>
            <person name="David R."/>
            <person name="Dawoe T."/>
            <person name="Degray S."/>
            <person name="Dodge S."/>
            <person name="Dooley K."/>
            <person name="Dorje P."/>
            <person name="Dorjee K."/>
            <person name="Dorris L."/>
            <person name="Duffey N."/>
            <person name="Dupes A."/>
            <person name="Elkins T."/>
            <person name="Engels R."/>
            <person name="Erickson J."/>
            <person name="Farina A."/>
            <person name="Faro S."/>
            <person name="Ferreira P."/>
            <person name="Fischer H."/>
            <person name="Fitzgerald M."/>
            <person name="Foley K."/>
            <person name="Gage D."/>
            <person name="Galagan J."/>
            <person name="Gearin G."/>
            <person name="Gnerre S."/>
            <person name="Gnirke A."/>
            <person name="Goyette A."/>
            <person name="Graham J."/>
            <person name="Grandbois E."/>
            <person name="Gyaltsen K."/>
            <person name="Hafez N."/>
            <person name="Hagopian D."/>
            <person name="Hagos B."/>
            <person name="Hall J."/>
            <person name="Hatcher B."/>
            <person name="Heller A."/>
            <person name="Higgins H."/>
            <person name="Honan T."/>
            <person name="Horn A."/>
            <person name="Houde N."/>
            <person name="Hughes L."/>
            <person name="Hulme W."/>
            <person name="Husby E."/>
            <person name="Iliev I."/>
            <person name="Jaffe D."/>
            <person name="Jones C."/>
            <person name="Kamal M."/>
            <person name="Kamat A."/>
            <person name="Kamvysselis M."/>
            <person name="Karlsson E."/>
            <person name="Kells C."/>
            <person name="Kieu A."/>
            <person name="Kisner P."/>
            <person name="Kodira C."/>
            <person name="Kulbokas E."/>
            <person name="Labutti K."/>
            <person name="Lama D."/>
            <person name="Landers T."/>
            <person name="Leger J."/>
            <person name="Levine S."/>
            <person name="Lewis D."/>
            <person name="Lewis T."/>
            <person name="Lindblad-toh K."/>
            <person name="Liu X."/>
            <person name="Lokyitsang T."/>
            <person name="Lokyitsang Y."/>
            <person name="Lucien O."/>
            <person name="Lui A."/>
            <person name="Ma L.J."/>
            <person name="Mabbitt R."/>
            <person name="Macdonald J."/>
            <person name="Maclean C."/>
            <person name="Major J."/>
            <person name="Manning J."/>
            <person name="Marabella R."/>
            <person name="Maru K."/>
            <person name="Matthews C."/>
            <person name="Mauceli E."/>
            <person name="Mccarthy M."/>
            <person name="Mcdonough S."/>
            <person name="Mcghee T."/>
            <person name="Meldrim J."/>
            <person name="Meneus L."/>
            <person name="Mesirov J."/>
            <person name="Mihalev A."/>
            <person name="Mihova T."/>
            <person name="Mikkelsen T."/>
            <person name="Mlenga V."/>
            <person name="Moru K."/>
            <person name="Mozes J."/>
            <person name="Mulrain L."/>
            <person name="Munson G."/>
            <person name="Naylor J."/>
            <person name="Newes C."/>
            <person name="Nguyen C."/>
            <person name="Nguyen N."/>
            <person name="Nguyen T."/>
            <person name="Nicol R."/>
            <person name="Nielsen C."/>
            <person name="Nizzari M."/>
            <person name="Norbu C."/>
            <person name="Norbu N."/>
            <person name="O'donnell P."/>
            <person name="Okoawo O."/>
            <person name="O'leary S."/>
            <person name="Omotosho B."/>
            <person name="O'neill K."/>
            <person name="Osman S."/>
            <person name="Parker S."/>
            <person name="Perrin D."/>
            <person name="Phunkhang P."/>
            <person name="Piqani B."/>
            <person name="Purcell S."/>
            <person name="Rachupka T."/>
            <person name="Ramasamy U."/>
            <person name="Rameau R."/>
            <person name="Ray V."/>
            <person name="Raymond C."/>
            <person name="Retta R."/>
            <person name="Richardson S."/>
            <person name="Rise C."/>
            <person name="Rodriguez J."/>
            <person name="Rogers J."/>
            <person name="Rogov P."/>
            <person name="Rutman M."/>
            <person name="Schupbach R."/>
            <person name="Seaman C."/>
            <person name="Settipalli S."/>
            <person name="Sharpe T."/>
            <person name="Sheridan J."/>
            <person name="Sherpa N."/>
            <person name="Shi J."/>
            <person name="Smirnov S."/>
            <person name="Smith C."/>
            <person name="Sougnez C."/>
            <person name="Spencer B."/>
            <person name="Stalker J."/>
            <person name="Stange-thomann N."/>
            <person name="Stavropoulos S."/>
            <person name="Stetson K."/>
            <person name="Stone C."/>
            <person name="Stone S."/>
            <person name="Stubbs M."/>
            <person name="Talamas J."/>
            <person name="Tchuinga P."/>
            <person name="Tenzing P."/>
            <person name="Tesfaye S."/>
            <person name="Theodore J."/>
            <person name="Thoulutsang Y."/>
            <person name="Topham K."/>
            <person name="Towey S."/>
            <person name="Tsamla T."/>
            <person name="Tsomo N."/>
            <person name="Vallee D."/>
            <person name="Vassiliev H."/>
            <person name="Venkataraman V."/>
            <person name="Vinson J."/>
            <person name="Vo A."/>
            <person name="Wade C."/>
            <person name="Wang S."/>
            <person name="Wangchuk T."/>
            <person name="Wangdi T."/>
            <person name="Whittaker C."/>
            <person name="Wilkinson J."/>
            <person name="Wu Y."/>
            <person name="Wyman D."/>
            <person name="Yadav S."/>
            <person name="Yang S."/>
            <person name="Yang X."/>
            <person name="Yeager S."/>
            <person name="Yee E."/>
            <person name="Young G."/>
            <person name="Zainoun J."/>
            <person name="Zembeck L."/>
            <person name="Zimmer A."/>
            <person name="Zody M."/>
            <person name="Lander E."/>
        </authorList>
    </citation>
    <scope>NUCLEOTIDE SEQUENCE [LARGE SCALE GENOMIC DNA]</scope>
</reference>
<dbReference type="GeneTree" id="ENSGT00940000172778"/>
<reference evidence="3" key="2">
    <citation type="submission" date="2025-08" db="UniProtKB">
        <authorList>
            <consortium name="Ensembl"/>
        </authorList>
    </citation>
    <scope>IDENTIFICATION</scope>
</reference>
<reference evidence="3" key="3">
    <citation type="submission" date="2025-09" db="UniProtKB">
        <authorList>
            <consortium name="Ensembl"/>
        </authorList>
    </citation>
    <scope>IDENTIFICATION</scope>
</reference>
<organism evidence="3 4">
    <name type="scientific">Ciona savignyi</name>
    <name type="common">Pacific transparent sea squirt</name>
    <dbReference type="NCBI Taxonomy" id="51511"/>
    <lineage>
        <taxon>Eukaryota</taxon>
        <taxon>Metazoa</taxon>
        <taxon>Chordata</taxon>
        <taxon>Tunicata</taxon>
        <taxon>Ascidiacea</taxon>
        <taxon>Phlebobranchia</taxon>
        <taxon>Cionidae</taxon>
        <taxon>Ciona</taxon>
    </lineage>
</organism>
<dbReference type="STRING" id="51511.ENSCSAVP00000012259"/>
<feature type="signal peptide" evidence="1">
    <location>
        <begin position="1"/>
        <end position="15"/>
    </location>
</feature>
<keyword evidence="4" id="KW-1185">Reference proteome</keyword>
<evidence type="ECO:0000313" key="3">
    <source>
        <dbReference type="Ensembl" id="ENSCSAVP00000012259.1"/>
    </source>
</evidence>
<proteinExistence type="predicted"/>
<sequence>MRWICLLLCIWGVRSIKTNTTTAENDPNENASIKSYFESSTYVLLAPAPPVITSSSRTSDPNSYLLSWKRDKLEGFLSYKIRYIKADHLSNFTLTRGEISKLWSYASVVSNVTFYLLNNLHPSSLYQVEMVGVTRNATSQLAVSSFRTGLEKPQFQIPIFNSNTTSAKHKKNQKKTQKFGFGGLPPESPSTPTVTELSATSVSLMWYPRFNGGSPITEYQVQSRIVG</sequence>
<dbReference type="Ensembl" id="ENSCSAVT00000012402.1">
    <property type="protein sequence ID" value="ENSCSAVP00000012259.1"/>
    <property type="gene ID" value="ENSCSAVG00000007220.1"/>
</dbReference>
<dbReference type="InParanoid" id="H2Z3U7"/>
<dbReference type="AlphaFoldDB" id="H2Z3U7"/>
<dbReference type="Gene3D" id="2.60.40.10">
    <property type="entry name" value="Immunoglobulins"/>
    <property type="match status" value="2"/>
</dbReference>
<keyword evidence="1" id="KW-0732">Signal</keyword>
<accession>H2Z3U7</accession>
<evidence type="ECO:0000259" key="2">
    <source>
        <dbReference type="PROSITE" id="PS50853"/>
    </source>
</evidence>
<dbReference type="SUPFAM" id="SSF49265">
    <property type="entry name" value="Fibronectin type III"/>
    <property type="match status" value="1"/>
</dbReference>
<dbReference type="CDD" id="cd00063">
    <property type="entry name" value="FN3"/>
    <property type="match status" value="2"/>
</dbReference>
<dbReference type="InterPro" id="IPR003961">
    <property type="entry name" value="FN3_dom"/>
</dbReference>
<dbReference type="HOGENOM" id="CLU_1222064_0_0_1"/>
<name>H2Z3U7_CIOSA</name>
<dbReference type="Proteomes" id="UP000007875">
    <property type="component" value="Unassembled WGS sequence"/>
</dbReference>
<dbReference type="InterPro" id="IPR036116">
    <property type="entry name" value="FN3_sf"/>
</dbReference>
<feature type="domain" description="Fibronectin type-III" evidence="2">
    <location>
        <begin position="188"/>
        <end position="227"/>
    </location>
</feature>